<dbReference type="Pfam" id="PF26253">
    <property type="entry name" value="RdRP_head"/>
    <property type="match status" value="1"/>
</dbReference>
<dbReference type="InterPro" id="IPR058751">
    <property type="entry name" value="RDRP_helical"/>
</dbReference>
<dbReference type="Pfam" id="PF26252">
    <property type="entry name" value="RdRP_helical"/>
    <property type="match status" value="1"/>
</dbReference>
<dbReference type="PANTHER" id="PTHR23079:SF55">
    <property type="entry name" value="RNA-DIRECTED RNA POLYMERASE"/>
    <property type="match status" value="1"/>
</dbReference>
<dbReference type="GO" id="GO:0003968">
    <property type="term" value="F:RNA-directed RNA polymerase activity"/>
    <property type="evidence" value="ECO:0007669"/>
    <property type="project" value="UniProtKB-KW"/>
</dbReference>
<dbReference type="PANTHER" id="PTHR23079">
    <property type="entry name" value="RNA-DEPENDENT RNA POLYMERASE"/>
    <property type="match status" value="1"/>
</dbReference>
<feature type="domain" description="RDRP helical" evidence="13">
    <location>
        <begin position="281"/>
        <end position="351"/>
    </location>
</feature>
<gene>
    <name evidence="15" type="ORF">URODEC1_LOCUS43331</name>
</gene>
<accession>A0ABC8ZB13</accession>
<dbReference type="Pfam" id="PF05183">
    <property type="entry name" value="RdRP"/>
    <property type="match status" value="1"/>
</dbReference>
<feature type="compositionally biased region" description="Basic and acidic residues" evidence="10">
    <location>
        <begin position="217"/>
        <end position="226"/>
    </location>
</feature>
<keyword evidence="2 9" id="KW-0696">RNA-directed RNA polymerase</keyword>
<evidence type="ECO:0000256" key="3">
    <source>
        <dbReference type="ARBA" id="ARBA00022679"/>
    </source>
</evidence>
<dbReference type="AlphaFoldDB" id="A0ABC8ZB13"/>
<evidence type="ECO:0000313" key="15">
    <source>
        <dbReference type="EMBL" id="CAL4958797.1"/>
    </source>
</evidence>
<reference evidence="15" key="1">
    <citation type="submission" date="2024-10" db="EMBL/GenBank/DDBJ databases">
        <authorList>
            <person name="Ryan C."/>
        </authorList>
    </citation>
    <scope>NUCLEOTIDE SEQUENCE [LARGE SCALE GENOMIC DNA]</scope>
</reference>
<evidence type="ECO:0000313" key="16">
    <source>
        <dbReference type="Proteomes" id="UP001497457"/>
    </source>
</evidence>
<comment type="catalytic activity">
    <reaction evidence="7 9">
        <text>RNA(n) + a ribonucleoside 5'-triphosphate = RNA(n+1) + diphosphate</text>
        <dbReference type="Rhea" id="RHEA:21248"/>
        <dbReference type="Rhea" id="RHEA-COMP:14527"/>
        <dbReference type="Rhea" id="RHEA-COMP:17342"/>
        <dbReference type="ChEBI" id="CHEBI:33019"/>
        <dbReference type="ChEBI" id="CHEBI:61557"/>
        <dbReference type="ChEBI" id="CHEBI:140395"/>
        <dbReference type="EC" id="2.7.7.48"/>
    </reaction>
</comment>
<evidence type="ECO:0000256" key="7">
    <source>
        <dbReference type="ARBA" id="ARBA00048744"/>
    </source>
</evidence>
<evidence type="ECO:0000256" key="4">
    <source>
        <dbReference type="ARBA" id="ARBA00022695"/>
    </source>
</evidence>
<evidence type="ECO:0000256" key="1">
    <source>
        <dbReference type="ARBA" id="ARBA00005762"/>
    </source>
</evidence>
<dbReference type="EMBL" id="OZ075128">
    <property type="protein sequence ID" value="CAL4958797.1"/>
    <property type="molecule type" value="Genomic_DNA"/>
</dbReference>
<evidence type="ECO:0000256" key="9">
    <source>
        <dbReference type="RuleBase" id="RU363098"/>
    </source>
</evidence>
<proteinExistence type="inferred from homology"/>
<keyword evidence="3 9" id="KW-0808">Transferase</keyword>
<dbReference type="InterPro" id="IPR057596">
    <property type="entry name" value="RDRP_core"/>
</dbReference>
<evidence type="ECO:0000259" key="13">
    <source>
        <dbReference type="Pfam" id="PF26252"/>
    </source>
</evidence>
<evidence type="ECO:0000256" key="2">
    <source>
        <dbReference type="ARBA" id="ARBA00022484"/>
    </source>
</evidence>
<dbReference type="EC" id="2.7.7.48" evidence="9"/>
<evidence type="ECO:0000256" key="5">
    <source>
        <dbReference type="ARBA" id="ARBA00022884"/>
    </source>
</evidence>
<keyword evidence="4 9" id="KW-0548">Nucleotidyltransferase</keyword>
<evidence type="ECO:0000256" key="6">
    <source>
        <dbReference type="ARBA" id="ARBA00023158"/>
    </source>
</evidence>
<comment type="similarity">
    <text evidence="1 9">Belongs to the RdRP family.</text>
</comment>
<dbReference type="Proteomes" id="UP001497457">
    <property type="component" value="Chromosome 18b"/>
</dbReference>
<evidence type="ECO:0000256" key="10">
    <source>
        <dbReference type="SAM" id="MobiDB-lite"/>
    </source>
</evidence>
<feature type="domain" description="RDRP C-terminal head" evidence="14">
    <location>
        <begin position="951"/>
        <end position="1035"/>
    </location>
</feature>
<dbReference type="GO" id="GO:0003723">
    <property type="term" value="F:RNA binding"/>
    <property type="evidence" value="ECO:0007669"/>
    <property type="project" value="UniProtKB-KW"/>
</dbReference>
<keyword evidence="6 9" id="KW-0943">RNA-mediated gene silencing</keyword>
<evidence type="ECO:0000256" key="8">
    <source>
        <dbReference type="ARBA" id="ARBA00093763"/>
    </source>
</evidence>
<protein>
    <recommendedName>
        <fullName evidence="9">RNA-dependent RNA polymerase</fullName>
        <ecNumber evidence="9">2.7.7.48</ecNumber>
    </recommendedName>
</protein>
<dbReference type="InterPro" id="IPR058752">
    <property type="entry name" value="RDRP_C_head"/>
</dbReference>
<dbReference type="InterPro" id="IPR058697">
    <property type="entry name" value="RDRP3-5_N"/>
</dbReference>
<evidence type="ECO:0000259" key="14">
    <source>
        <dbReference type="Pfam" id="PF26253"/>
    </source>
</evidence>
<name>A0ABC8ZB13_9POAL</name>
<organism evidence="15 16">
    <name type="scientific">Urochloa decumbens</name>
    <dbReference type="NCBI Taxonomy" id="240449"/>
    <lineage>
        <taxon>Eukaryota</taxon>
        <taxon>Viridiplantae</taxon>
        <taxon>Streptophyta</taxon>
        <taxon>Embryophyta</taxon>
        <taxon>Tracheophyta</taxon>
        <taxon>Spermatophyta</taxon>
        <taxon>Magnoliopsida</taxon>
        <taxon>Liliopsida</taxon>
        <taxon>Poales</taxon>
        <taxon>Poaceae</taxon>
        <taxon>PACMAD clade</taxon>
        <taxon>Panicoideae</taxon>
        <taxon>Panicodae</taxon>
        <taxon>Paniceae</taxon>
        <taxon>Melinidinae</taxon>
        <taxon>Urochloa</taxon>
    </lineage>
</organism>
<feature type="domain" description="RDRP core" evidence="11">
    <location>
        <begin position="444"/>
        <end position="902"/>
    </location>
</feature>
<evidence type="ECO:0000259" key="11">
    <source>
        <dbReference type="Pfam" id="PF05183"/>
    </source>
</evidence>
<comment type="function">
    <text evidence="8 9">Probably involved in the RNA silencing pathway and required for the generation of small interfering RNAs (siRNAs).</text>
</comment>
<dbReference type="Pfam" id="PF26249">
    <property type="entry name" value="4HB_RdRP3_N"/>
    <property type="match status" value="1"/>
</dbReference>
<dbReference type="InterPro" id="IPR007855">
    <property type="entry name" value="RDRP"/>
</dbReference>
<sequence length="1065" mass="119973">MLPSPCYQPSPPRARGAILPASVSAELARLEAEIGQAADPQARARLAELGEAAASRALRKIWENRHGVRRLSPYIMRMAEREAMERNAAGISPAESAACSFRAASQDESMTGPLYDNDVQMEVQSPAPGIAFGLSNQAMIEPASPVQKMPCRLQNEQRRDACIVPVLDPGGMELESPPSWTSRRGLQNQPCFSPVASSVANRGRAEAGFPENEMPDSPDRDDTPSPVREITRRVRQMDGPSGCAGVATPPILVTGNALRETEAPPPRTDSTARGPISFPSPQLIALGELEFLRVFLIYVYLADKKIEEVLEDVNYIRYLKSLPMDCFESEIWNRFGHESLPASERRKNLDWDPSKTRLYYCILQKRHDSIVPIFKGPYVDNTRTHLQKTVGDDNVLIVKLDDIDGLTNCADDFGMYCMYYRQVLEDDINFSEVNVRIIEDEPCKDEHGNIVPNDDGEPLIHTDGTGLISFDLAIKCPVNVFKGNFLKGHELQDTGDSKKHRYLISYPLLIQFRMFYNGNAVKGTVLADKRLPENTIHIRPSMIKINADSSSLGGRSFNSFEVVTTSNRPRRAHTSRFLIALLCYGGVPAGYFMELLGKALEDANKARNKAGDSLEVALNHADMDDLISARMILAGIQPEDEAFLQYQLDIMTKQERKGFLQGRIPIDDCCYLMGTTDPTGTLKPDQVCVIHDNRQVSGKVLVYKHPGQHFGDIHKLTATHIDGLEEIVGDSKYAIFFPTSGPRSLADEMANSDFDGDIYWVSWNQQLLKHFKPGIPWEHKSQPKNTKQKKPQDYDGLELESLLFCEFLRARFSPSYVLGTAANCWLTLMDRLLTPGVPQSEKDIIKMDMLELVDIYYWALDAPKNGNKIKVPQRLMVKKYPHFLEREPSYHSTSLLGEIYDQAKSQQSETVPPIKISPLECFAKEAVSEDYKCCWRNLYPKYLKESSALCKLADKEERNFRFRELYQDYKRILYEAEELEASPRSRLDLFNEACAIYQVVYEHAAPRNEVSKCGFAWKVAGRALCELYMLKHGGERVTCLRSALEDAFKKNRAEQAHRGVGVFDC</sequence>
<dbReference type="GO" id="GO:0031047">
    <property type="term" value="P:regulatory ncRNA-mediated gene silencing"/>
    <property type="evidence" value="ECO:0007669"/>
    <property type="project" value="UniProtKB-KW"/>
</dbReference>
<keyword evidence="5 9" id="KW-0694">RNA-binding</keyword>
<feature type="domain" description="RDRP3-5 N-terminal" evidence="12">
    <location>
        <begin position="17"/>
        <end position="90"/>
    </location>
</feature>
<keyword evidence="16" id="KW-1185">Reference proteome</keyword>
<feature type="region of interest" description="Disordered" evidence="10">
    <location>
        <begin position="207"/>
        <end position="226"/>
    </location>
</feature>
<evidence type="ECO:0000259" key="12">
    <source>
        <dbReference type="Pfam" id="PF26249"/>
    </source>
</evidence>